<accession>A0A1M5AWY0</accession>
<reference evidence="1 2" key="1">
    <citation type="submission" date="2016-11" db="EMBL/GenBank/DDBJ databases">
        <authorList>
            <person name="Jaros S."/>
            <person name="Januszkiewicz K."/>
            <person name="Wedrychowicz H."/>
        </authorList>
    </citation>
    <scope>NUCLEOTIDE SEQUENCE [LARGE SCALE GENOMIC DNA]</scope>
    <source>
        <strain evidence="1 2">DSM 25660</strain>
    </source>
</reference>
<name>A0A1M5AWY0_9FLAO</name>
<keyword evidence="2" id="KW-1185">Reference proteome</keyword>
<dbReference type="RefSeq" id="WP_073362992.1">
    <property type="nucleotide sequence ID" value="NZ_FQVQ01000007.1"/>
</dbReference>
<gene>
    <name evidence="1" type="ORF">SAMN05444377_10725</name>
</gene>
<evidence type="ECO:0000313" key="2">
    <source>
        <dbReference type="Proteomes" id="UP000184147"/>
    </source>
</evidence>
<protein>
    <submittedName>
        <fullName evidence="1">Uncharacterized protein</fullName>
    </submittedName>
</protein>
<dbReference type="STRING" id="1124188.SAMN05444377_10725"/>
<sequence length="66" mass="7744">MYGHGLKIRTSGVGRIRSDIVKPEDFDYAYDLLKKNIELFNKVTKSKLKLSSKESYLKTRKYNDEN</sequence>
<evidence type="ECO:0000313" key="1">
    <source>
        <dbReference type="EMBL" id="SHF34719.1"/>
    </source>
</evidence>
<organism evidence="1 2">
    <name type="scientific">Flavobacterium fontis</name>
    <dbReference type="NCBI Taxonomy" id="1124188"/>
    <lineage>
        <taxon>Bacteria</taxon>
        <taxon>Pseudomonadati</taxon>
        <taxon>Bacteroidota</taxon>
        <taxon>Flavobacteriia</taxon>
        <taxon>Flavobacteriales</taxon>
        <taxon>Flavobacteriaceae</taxon>
        <taxon>Flavobacterium</taxon>
    </lineage>
</organism>
<dbReference type="EMBL" id="FQVQ01000007">
    <property type="protein sequence ID" value="SHF34719.1"/>
    <property type="molecule type" value="Genomic_DNA"/>
</dbReference>
<dbReference type="AlphaFoldDB" id="A0A1M5AWY0"/>
<dbReference type="Proteomes" id="UP000184147">
    <property type="component" value="Unassembled WGS sequence"/>
</dbReference>
<proteinExistence type="predicted"/>